<proteinExistence type="predicted"/>
<dbReference type="Proteomes" id="UP000054166">
    <property type="component" value="Unassembled WGS sequence"/>
</dbReference>
<dbReference type="InParanoid" id="A0A0C3BXP8"/>
<accession>A0A0C3BXP8</accession>
<reference evidence="1 2" key="1">
    <citation type="submission" date="2014-04" db="EMBL/GenBank/DDBJ databases">
        <authorList>
            <consortium name="DOE Joint Genome Institute"/>
            <person name="Kuo A."/>
            <person name="Tarkka M."/>
            <person name="Buscot F."/>
            <person name="Kohler A."/>
            <person name="Nagy L.G."/>
            <person name="Floudas D."/>
            <person name="Copeland A."/>
            <person name="Barry K.W."/>
            <person name="Cichocki N."/>
            <person name="Veneault-Fourrey C."/>
            <person name="LaButti K."/>
            <person name="Lindquist E.A."/>
            <person name="Lipzen A."/>
            <person name="Lundell T."/>
            <person name="Morin E."/>
            <person name="Murat C."/>
            <person name="Sun H."/>
            <person name="Tunlid A."/>
            <person name="Henrissat B."/>
            <person name="Grigoriev I.V."/>
            <person name="Hibbett D.S."/>
            <person name="Martin F."/>
            <person name="Nordberg H.P."/>
            <person name="Cantor M.N."/>
            <person name="Hua S.X."/>
        </authorList>
    </citation>
    <scope>NUCLEOTIDE SEQUENCE [LARGE SCALE GENOMIC DNA]</scope>
    <source>
        <strain evidence="1 2">F 1598</strain>
    </source>
</reference>
<evidence type="ECO:0000313" key="2">
    <source>
        <dbReference type="Proteomes" id="UP000054166"/>
    </source>
</evidence>
<sequence length="117" mass="13263">MLYQVLDTLSYPNPSSNPISGPLLVAKQFLRVEKLRFPPLFGWGIHIRDDAGEDGIAMDKEEDVRKMALEFTISLNEAKQATLRQVAEHADLGTLWLSLPQERALLRYQNELGKVID</sequence>
<name>A0A0C3BXP8_PILCF</name>
<dbReference type="HOGENOM" id="CLU_2085673_0_0_1"/>
<organism evidence="1 2">
    <name type="scientific">Piloderma croceum (strain F 1598)</name>
    <dbReference type="NCBI Taxonomy" id="765440"/>
    <lineage>
        <taxon>Eukaryota</taxon>
        <taxon>Fungi</taxon>
        <taxon>Dikarya</taxon>
        <taxon>Basidiomycota</taxon>
        <taxon>Agaricomycotina</taxon>
        <taxon>Agaricomycetes</taxon>
        <taxon>Agaricomycetidae</taxon>
        <taxon>Atheliales</taxon>
        <taxon>Atheliaceae</taxon>
        <taxon>Piloderma</taxon>
    </lineage>
</organism>
<dbReference type="AlphaFoldDB" id="A0A0C3BXP8"/>
<reference evidence="2" key="2">
    <citation type="submission" date="2015-01" db="EMBL/GenBank/DDBJ databases">
        <title>Evolutionary Origins and Diversification of the Mycorrhizal Mutualists.</title>
        <authorList>
            <consortium name="DOE Joint Genome Institute"/>
            <consortium name="Mycorrhizal Genomics Consortium"/>
            <person name="Kohler A."/>
            <person name="Kuo A."/>
            <person name="Nagy L.G."/>
            <person name="Floudas D."/>
            <person name="Copeland A."/>
            <person name="Barry K.W."/>
            <person name="Cichocki N."/>
            <person name="Veneault-Fourrey C."/>
            <person name="LaButti K."/>
            <person name="Lindquist E.A."/>
            <person name="Lipzen A."/>
            <person name="Lundell T."/>
            <person name="Morin E."/>
            <person name="Murat C."/>
            <person name="Riley R."/>
            <person name="Ohm R."/>
            <person name="Sun H."/>
            <person name="Tunlid A."/>
            <person name="Henrissat B."/>
            <person name="Grigoriev I.V."/>
            <person name="Hibbett D.S."/>
            <person name="Martin F."/>
        </authorList>
    </citation>
    <scope>NUCLEOTIDE SEQUENCE [LARGE SCALE GENOMIC DNA]</scope>
    <source>
        <strain evidence="2">F 1598</strain>
    </source>
</reference>
<keyword evidence="2" id="KW-1185">Reference proteome</keyword>
<evidence type="ECO:0000313" key="1">
    <source>
        <dbReference type="EMBL" id="KIM82097.1"/>
    </source>
</evidence>
<protein>
    <submittedName>
        <fullName evidence="1">Uncharacterized protein</fullName>
    </submittedName>
</protein>
<dbReference type="EMBL" id="KN832996">
    <property type="protein sequence ID" value="KIM82097.1"/>
    <property type="molecule type" value="Genomic_DNA"/>
</dbReference>
<gene>
    <name evidence="1" type="ORF">PILCRDRAFT_88864</name>
</gene>